<comment type="caution">
    <text evidence="2">The sequence shown here is derived from an EMBL/GenBank/DDBJ whole genome shotgun (WGS) entry which is preliminary data.</text>
</comment>
<evidence type="ECO:0000313" key="3">
    <source>
        <dbReference type="Proteomes" id="UP000229307"/>
    </source>
</evidence>
<dbReference type="InterPro" id="IPR011040">
    <property type="entry name" value="Sialidase"/>
</dbReference>
<dbReference type="PANTHER" id="PTHR43752:SF2">
    <property type="entry name" value="BNR_ASP-BOX REPEAT FAMILY PROTEIN"/>
    <property type="match status" value="1"/>
</dbReference>
<dbReference type="CDD" id="cd15482">
    <property type="entry name" value="Sialidase_non-viral"/>
    <property type="match status" value="1"/>
</dbReference>
<gene>
    <name evidence="2" type="ORF">COY52_05275</name>
</gene>
<organism evidence="2 3">
    <name type="scientific">Candidatus Desantisbacteria bacterium CG_4_10_14_0_8_um_filter_48_22</name>
    <dbReference type="NCBI Taxonomy" id="1974543"/>
    <lineage>
        <taxon>Bacteria</taxon>
        <taxon>Candidatus Desantisiibacteriota</taxon>
    </lineage>
</organism>
<accession>A0A2M7SCA3</accession>
<dbReference type="SUPFAM" id="SSF50939">
    <property type="entry name" value="Sialidases"/>
    <property type="match status" value="1"/>
</dbReference>
<dbReference type="Proteomes" id="UP000229307">
    <property type="component" value="Unassembled WGS sequence"/>
</dbReference>
<name>A0A2M7SCA3_9BACT</name>
<dbReference type="Gene3D" id="2.120.10.10">
    <property type="match status" value="1"/>
</dbReference>
<evidence type="ECO:0000313" key="2">
    <source>
        <dbReference type="EMBL" id="PIZ17114.1"/>
    </source>
</evidence>
<dbReference type="AlphaFoldDB" id="A0A2M7SCA3"/>
<dbReference type="InterPro" id="IPR036278">
    <property type="entry name" value="Sialidase_sf"/>
</dbReference>
<dbReference type="EMBL" id="PFMR01000142">
    <property type="protein sequence ID" value="PIZ17114.1"/>
    <property type="molecule type" value="Genomic_DNA"/>
</dbReference>
<protein>
    <recommendedName>
        <fullName evidence="1">Sialidase domain-containing protein</fullName>
    </recommendedName>
</protein>
<sequence length="358" mass="39883">MMEHTTIYKDENLYCAFPDIAKLESGELLVAFREAPRRKTISHHDPQSRAVLVRSKDSGRTWGEKTAIYADEDGVQDPSIMQLKDGALLSNFFKWRFRKNREDLEGSGQVYDVSSLGFPEGGWTADIGTFVVRSEDSGRTWDKIPSHFEIAGHKAISTSSPALELTGGTILLPVYSQPVTSGSEMTRPSPSFVMRSRDKGKTWAEPALIAEDQEGKAALEEPALVRLKSGKIICMMRADSGGGDLLRQAESSDNGKTWAKFWETPIMGHPPHLLQLTDGRILCTYGYRHKPFGIRASLSSDEGRTWDLKNEIIIRDDGMHTDLGYPSSAEIGPGRVLTAYYFHDEKGTRFIAGTFFKI</sequence>
<evidence type="ECO:0000259" key="1">
    <source>
        <dbReference type="Pfam" id="PF13088"/>
    </source>
</evidence>
<proteinExistence type="predicted"/>
<feature type="domain" description="Sialidase" evidence="1">
    <location>
        <begin position="121"/>
        <end position="332"/>
    </location>
</feature>
<dbReference type="PANTHER" id="PTHR43752">
    <property type="entry name" value="BNR/ASP-BOX REPEAT FAMILY PROTEIN"/>
    <property type="match status" value="1"/>
</dbReference>
<dbReference type="Pfam" id="PF13088">
    <property type="entry name" value="BNR_2"/>
    <property type="match status" value="1"/>
</dbReference>
<reference evidence="3" key="1">
    <citation type="submission" date="2017-09" db="EMBL/GenBank/DDBJ databases">
        <title>Depth-based differentiation of microbial function through sediment-hosted aquifers and enrichment of novel symbionts in the deep terrestrial subsurface.</title>
        <authorList>
            <person name="Probst A.J."/>
            <person name="Ladd B."/>
            <person name="Jarett J.K."/>
            <person name="Geller-Mcgrath D.E."/>
            <person name="Sieber C.M.K."/>
            <person name="Emerson J.B."/>
            <person name="Anantharaman K."/>
            <person name="Thomas B.C."/>
            <person name="Malmstrom R."/>
            <person name="Stieglmeier M."/>
            <person name="Klingl A."/>
            <person name="Woyke T."/>
            <person name="Ryan C.M."/>
            <person name="Banfield J.F."/>
        </authorList>
    </citation>
    <scope>NUCLEOTIDE SEQUENCE [LARGE SCALE GENOMIC DNA]</scope>
</reference>